<dbReference type="Gene3D" id="2.115.10.20">
    <property type="entry name" value="Glycosyl hydrolase domain, family 43"/>
    <property type="match status" value="2"/>
</dbReference>
<accession>A0A1H2E736</accession>
<dbReference type="Proteomes" id="UP000243063">
    <property type="component" value="Chromosome I"/>
</dbReference>
<name>A0A1H2E736_9GAMM</name>
<dbReference type="SUPFAM" id="SSF75005">
    <property type="entry name" value="Arabinanase/levansucrase/invertase"/>
    <property type="match status" value="1"/>
</dbReference>
<evidence type="ECO:0008006" key="4">
    <source>
        <dbReference type="Google" id="ProtNLM"/>
    </source>
</evidence>
<dbReference type="PANTHER" id="PTHR35279">
    <property type="match status" value="1"/>
</dbReference>
<dbReference type="STRING" id="1245526.SAMN05216580_0363"/>
<evidence type="ECO:0000313" key="3">
    <source>
        <dbReference type="Proteomes" id="UP000243063"/>
    </source>
</evidence>
<dbReference type="EMBL" id="LT629780">
    <property type="protein sequence ID" value="SDT90986.1"/>
    <property type="molecule type" value="Genomic_DNA"/>
</dbReference>
<dbReference type="InterPro" id="IPR023296">
    <property type="entry name" value="Glyco_hydro_beta-prop_sf"/>
</dbReference>
<reference evidence="3" key="1">
    <citation type="submission" date="2016-10" db="EMBL/GenBank/DDBJ databases">
        <authorList>
            <person name="Varghese N."/>
            <person name="Submissions S."/>
        </authorList>
    </citation>
    <scope>NUCLEOTIDE SEQUENCE [LARGE SCALE GENOMIC DNA]</scope>
    <source>
        <strain evidence="3">CCTCC 2012022</strain>
    </source>
</reference>
<gene>
    <name evidence="2" type="ORF">SAMN05216580_0363</name>
</gene>
<evidence type="ECO:0000313" key="2">
    <source>
        <dbReference type="EMBL" id="SDT90986.1"/>
    </source>
</evidence>
<feature type="chain" id="PRO_5009272839" description="Glycosyl hydrolases family 43" evidence="1">
    <location>
        <begin position="23"/>
        <end position="308"/>
    </location>
</feature>
<evidence type="ECO:0000256" key="1">
    <source>
        <dbReference type="SAM" id="SignalP"/>
    </source>
</evidence>
<dbReference type="OrthoDB" id="9801455at2"/>
<dbReference type="AlphaFoldDB" id="A0A1H2E736"/>
<protein>
    <recommendedName>
        <fullName evidence="4">Glycosyl hydrolases family 43</fullName>
    </recommendedName>
</protein>
<feature type="signal peptide" evidence="1">
    <location>
        <begin position="1"/>
        <end position="22"/>
    </location>
</feature>
<keyword evidence="3" id="KW-1185">Reference proteome</keyword>
<proteinExistence type="predicted"/>
<dbReference type="PANTHER" id="PTHR35279:SF1">
    <property type="entry name" value="ARABINANASE_LEVANSUCRASE_INVERTASE"/>
    <property type="match status" value="1"/>
</dbReference>
<dbReference type="RefSeq" id="WP_157718956.1">
    <property type="nucleotide sequence ID" value="NZ_LT629780.1"/>
</dbReference>
<sequence>MWKKIFFYHLSSGVLASAVSHAQLPTVLCFADFIRVFFAVRDGRQYSSIYSVDLALQGDEVRVLSKVPTLCLAPGEIGHFDEHGVFPASIIAIEGRYHLYFIGWNKGANPPLFYAAIGLAVSEDGLNFKRTSVAPVMSRSEYDPCLVTSPHVYKDGELYRMTYVSGVKWTREVHGLQSHYHIKHATSADGLNWQREGRVAIDFAPGETNIARSAVMKNGEGDYEMWFSFVGVEHGKYRMGYASSTDGWQWVRNDRQAGIDADCDECGEMICYPCVFDFNGKRYMLFNGDGFGRNGFGVAILDRKKVFL</sequence>
<keyword evidence="1" id="KW-0732">Signal</keyword>
<organism evidence="2 3">
    <name type="scientific">Geopseudomonas guangdongensis</name>
    <dbReference type="NCBI Taxonomy" id="1245526"/>
    <lineage>
        <taxon>Bacteria</taxon>
        <taxon>Pseudomonadati</taxon>
        <taxon>Pseudomonadota</taxon>
        <taxon>Gammaproteobacteria</taxon>
        <taxon>Pseudomonadales</taxon>
        <taxon>Pseudomonadaceae</taxon>
        <taxon>Geopseudomonas</taxon>
    </lineage>
</organism>